<dbReference type="InterPro" id="IPR004323">
    <property type="entry name" value="Ion_tolerance_CutA"/>
</dbReference>
<dbReference type="EMBL" id="UOEX01000162">
    <property type="protein sequence ID" value="VAW36251.1"/>
    <property type="molecule type" value="Genomic_DNA"/>
</dbReference>
<dbReference type="Pfam" id="PF03091">
    <property type="entry name" value="CutA1"/>
    <property type="match status" value="1"/>
</dbReference>
<sequence length="460" mass="53292">MNIAWTTLSTLAEARKMAAELIKSRLAVCVQIDGPVSSYYLWEGKEENSDEYRLSIKFMAEKTEKIETWIAENHPYEVPQWITVAAERVGDSYRRWAEKEYGVEHIAPKKGGHAAKKEVLRLSKQGRNYLRKHRYQEAERSFLQALELDNKNAYVLVGLADTCRELKKFDQAIKYYERVLEFDAVNVFALRGIGDAYRGILQHKRAIPYWMRYLECNKNDIYVMVRLAESFNKTGNFDKAEAFYLNALAVNDQDKYALLGLGSLYYKAEIDDKALECFDKLLNMDDSYVAVLTMVGNIYRRRRRYEEASQYYEKAARLESWNSFALYGLGDCHRGLADLDKAVYWWSKILENEPNNQDLLTRVGDALLTLNRIDSSMEHYTRSLKVGFDLYALLGMSRLYRAQGNYPEAEKCCLEILERVADHQRVLEELRLVYEGMGEAGKADKIALRLKSLGEEQADN</sequence>
<dbReference type="InterPro" id="IPR015867">
    <property type="entry name" value="N-reg_PII/ATP_PRibTrfase_C"/>
</dbReference>
<dbReference type="InterPro" id="IPR011990">
    <property type="entry name" value="TPR-like_helical_dom_sf"/>
</dbReference>
<dbReference type="Pfam" id="PF13374">
    <property type="entry name" value="TPR_10"/>
    <property type="match status" value="1"/>
</dbReference>
<comment type="similarity">
    <text evidence="1">Belongs to the CutA family.</text>
</comment>
<reference evidence="2" key="1">
    <citation type="submission" date="2018-06" db="EMBL/GenBank/DDBJ databases">
        <authorList>
            <person name="Zhirakovskaya E."/>
        </authorList>
    </citation>
    <scope>NUCLEOTIDE SEQUENCE</scope>
</reference>
<dbReference type="PANTHER" id="PTHR12558">
    <property type="entry name" value="CELL DIVISION CYCLE 16,23,27"/>
    <property type="match status" value="1"/>
</dbReference>
<dbReference type="PROSITE" id="PS50005">
    <property type="entry name" value="TPR"/>
    <property type="match status" value="6"/>
</dbReference>
<dbReference type="Gene3D" id="1.25.40.10">
    <property type="entry name" value="Tetratricopeptide repeat domain"/>
    <property type="match status" value="2"/>
</dbReference>
<accession>A0A3B0UZN4</accession>
<evidence type="ECO:0000313" key="2">
    <source>
        <dbReference type="EMBL" id="VAW36251.1"/>
    </source>
</evidence>
<name>A0A3B0UZN4_9ZZZZ</name>
<dbReference type="Pfam" id="PF13424">
    <property type="entry name" value="TPR_12"/>
    <property type="match status" value="1"/>
</dbReference>
<dbReference type="SUPFAM" id="SSF48452">
    <property type="entry name" value="TPR-like"/>
    <property type="match status" value="1"/>
</dbReference>
<evidence type="ECO:0000256" key="1">
    <source>
        <dbReference type="ARBA" id="ARBA00010169"/>
    </source>
</evidence>
<protein>
    <submittedName>
        <fullName evidence="2">Uncharacterized protein</fullName>
    </submittedName>
</protein>
<dbReference type="GO" id="GO:0010038">
    <property type="term" value="P:response to metal ion"/>
    <property type="evidence" value="ECO:0007669"/>
    <property type="project" value="InterPro"/>
</dbReference>
<dbReference type="InterPro" id="IPR019734">
    <property type="entry name" value="TPR_rpt"/>
</dbReference>
<dbReference type="InterPro" id="IPR011322">
    <property type="entry name" value="N-reg_PII-like_a/b"/>
</dbReference>
<organism evidence="2">
    <name type="scientific">hydrothermal vent metagenome</name>
    <dbReference type="NCBI Taxonomy" id="652676"/>
    <lineage>
        <taxon>unclassified sequences</taxon>
        <taxon>metagenomes</taxon>
        <taxon>ecological metagenomes</taxon>
    </lineage>
</organism>
<dbReference type="Pfam" id="PF13432">
    <property type="entry name" value="TPR_16"/>
    <property type="match status" value="2"/>
</dbReference>
<dbReference type="SUPFAM" id="SSF54913">
    <property type="entry name" value="GlnB-like"/>
    <property type="match status" value="1"/>
</dbReference>
<dbReference type="Gene3D" id="3.30.70.120">
    <property type="match status" value="1"/>
</dbReference>
<gene>
    <name evidence="2" type="ORF">MNBD_DELTA03-1724</name>
</gene>
<dbReference type="SMART" id="SM00028">
    <property type="entry name" value="TPR"/>
    <property type="match status" value="8"/>
</dbReference>
<proteinExistence type="inferred from homology"/>
<dbReference type="AlphaFoldDB" id="A0A3B0UZN4"/>
<dbReference type="PANTHER" id="PTHR12558:SF13">
    <property type="entry name" value="CELL DIVISION CYCLE PROTEIN 27 HOMOLOG"/>
    <property type="match status" value="1"/>
</dbReference>